<dbReference type="Gene3D" id="1.10.10.1150">
    <property type="entry name" value="Coenzyme PQQ synthesis protein D (PqqD)"/>
    <property type="match status" value="1"/>
</dbReference>
<proteinExistence type="predicted"/>
<dbReference type="RefSeq" id="WP_092478202.1">
    <property type="nucleotide sequence ID" value="NZ_FOHN01000016.1"/>
</dbReference>
<gene>
    <name evidence="1" type="ORF">SAMN04487772_1167</name>
</gene>
<name>A0A1I0DQD7_9FIRM</name>
<dbReference type="Pfam" id="PF05402">
    <property type="entry name" value="PqqD"/>
    <property type="match status" value="1"/>
</dbReference>
<organism evidence="1 2">
    <name type="scientific">[Clostridium] polysaccharolyticum</name>
    <dbReference type="NCBI Taxonomy" id="29364"/>
    <lineage>
        <taxon>Bacteria</taxon>
        <taxon>Bacillati</taxon>
        <taxon>Bacillota</taxon>
        <taxon>Clostridia</taxon>
        <taxon>Lachnospirales</taxon>
        <taxon>Lachnospiraceae</taxon>
    </lineage>
</organism>
<reference evidence="1 2" key="1">
    <citation type="submission" date="2016-10" db="EMBL/GenBank/DDBJ databases">
        <authorList>
            <person name="de Groot N.N."/>
        </authorList>
    </citation>
    <scope>NUCLEOTIDE SEQUENCE [LARGE SCALE GENOMIC DNA]</scope>
    <source>
        <strain evidence="1 2">DSM 1801</strain>
    </source>
</reference>
<dbReference type="OrthoDB" id="7356791at2"/>
<accession>A0A1I0DQD7</accession>
<sequence>MENEILSQYPKKVKLRWRWDGENNDYITYQNPQSGAICILNPVGASIFNYCDGSITVDEIITKMLDEYDVPSRDYLKNDVVSFVTEFNKMGIIMLLSD</sequence>
<dbReference type="AlphaFoldDB" id="A0A1I0DQD7"/>
<dbReference type="Proteomes" id="UP000199800">
    <property type="component" value="Unassembled WGS sequence"/>
</dbReference>
<dbReference type="InterPro" id="IPR008792">
    <property type="entry name" value="PQQD"/>
</dbReference>
<protein>
    <submittedName>
        <fullName evidence="1">Coenzyme PQQ synthesis protein D (PqqD)</fullName>
    </submittedName>
</protein>
<evidence type="ECO:0000313" key="1">
    <source>
        <dbReference type="EMBL" id="SET34623.1"/>
    </source>
</evidence>
<keyword evidence="2" id="KW-1185">Reference proteome</keyword>
<dbReference type="STRING" id="29364.SAMN04487772_1167"/>
<evidence type="ECO:0000313" key="2">
    <source>
        <dbReference type="Proteomes" id="UP000199800"/>
    </source>
</evidence>
<dbReference type="EMBL" id="FOHN01000016">
    <property type="protein sequence ID" value="SET34623.1"/>
    <property type="molecule type" value="Genomic_DNA"/>
</dbReference>
<dbReference type="InterPro" id="IPR041881">
    <property type="entry name" value="PqqD_sf"/>
</dbReference>